<dbReference type="InterPro" id="IPR011050">
    <property type="entry name" value="Pectin_lyase_fold/virulence"/>
</dbReference>
<organism evidence="3 4">
    <name type="scientific">Paenibacillus whitsoniae</name>
    <dbReference type="NCBI Taxonomy" id="2496558"/>
    <lineage>
        <taxon>Bacteria</taxon>
        <taxon>Bacillati</taxon>
        <taxon>Bacillota</taxon>
        <taxon>Bacilli</taxon>
        <taxon>Bacillales</taxon>
        <taxon>Paenibacillaceae</taxon>
        <taxon>Paenibacillus</taxon>
    </lineage>
</organism>
<dbReference type="Gene3D" id="2.60.120.260">
    <property type="entry name" value="Galactose-binding domain-like"/>
    <property type="match status" value="1"/>
</dbReference>
<dbReference type="PANTHER" id="PTHR36453">
    <property type="entry name" value="SECRETED PROTEIN-RELATED"/>
    <property type="match status" value="1"/>
</dbReference>
<dbReference type="InterPro" id="IPR012334">
    <property type="entry name" value="Pectin_lyas_fold"/>
</dbReference>
<dbReference type="Gene3D" id="3.30.1920.20">
    <property type="match status" value="1"/>
</dbReference>
<dbReference type="Gene3D" id="2.60.40.60">
    <property type="entry name" value="Cadherins"/>
    <property type="match status" value="1"/>
</dbReference>
<reference evidence="3 4" key="1">
    <citation type="submission" date="2018-12" db="EMBL/GenBank/DDBJ databases">
        <title>Bacillus ochoae sp. nov., Paenibacillus whitsoniae sp. nov., Paenibacillus spiritus sp. nov. Isolated from the Mars Exploration Rover during spacecraft assembly.</title>
        <authorList>
            <person name="Seuylemezian A."/>
            <person name="Vaishampayan P."/>
        </authorList>
    </citation>
    <scope>NUCLEOTIDE SEQUENCE [LARGE SCALE GENOMIC DNA]</scope>
    <source>
        <strain evidence="3 4">MER 54</strain>
    </source>
</reference>
<dbReference type="SUPFAM" id="SSF49313">
    <property type="entry name" value="Cadherin-like"/>
    <property type="match status" value="1"/>
</dbReference>
<gene>
    <name evidence="3" type="ORF">EJQ19_21590</name>
</gene>
<dbReference type="GO" id="GO:0005509">
    <property type="term" value="F:calcium ion binding"/>
    <property type="evidence" value="ECO:0007669"/>
    <property type="project" value="InterPro"/>
</dbReference>
<dbReference type="Pfam" id="PF13229">
    <property type="entry name" value="Beta_helix"/>
    <property type="match status" value="1"/>
</dbReference>
<dbReference type="NCBIfam" id="NF047446">
    <property type="entry name" value="barrel_OmpL47"/>
    <property type="match status" value="1"/>
</dbReference>
<proteinExistence type="predicted"/>
<dbReference type="GO" id="GO:0016798">
    <property type="term" value="F:hydrolase activity, acting on glycosyl bonds"/>
    <property type="evidence" value="ECO:0007669"/>
    <property type="project" value="InterPro"/>
</dbReference>
<evidence type="ECO:0000256" key="1">
    <source>
        <dbReference type="ARBA" id="ARBA00022801"/>
    </source>
</evidence>
<dbReference type="Pfam" id="PF02018">
    <property type="entry name" value="CBM_4_9"/>
    <property type="match status" value="1"/>
</dbReference>
<dbReference type="SMART" id="SM00710">
    <property type="entry name" value="PbH1"/>
    <property type="match status" value="6"/>
</dbReference>
<dbReference type="Pfam" id="PF02368">
    <property type="entry name" value="Big_2"/>
    <property type="match status" value="1"/>
</dbReference>
<dbReference type="EMBL" id="RXHU01000066">
    <property type="protein sequence ID" value="RTE07149.1"/>
    <property type="molecule type" value="Genomic_DNA"/>
</dbReference>
<dbReference type="Gene3D" id="2.60.40.1080">
    <property type="match status" value="2"/>
</dbReference>
<name>A0A3S0I8U1_9BACL</name>
<dbReference type="GO" id="GO:0016020">
    <property type="term" value="C:membrane"/>
    <property type="evidence" value="ECO:0007669"/>
    <property type="project" value="InterPro"/>
</dbReference>
<dbReference type="SMART" id="SM00635">
    <property type="entry name" value="BID_2"/>
    <property type="match status" value="2"/>
</dbReference>
<sequence length="1385" mass="147399">MDHFHNNFPKEDCVMRRKPTLGLGLALTMALGCIGGLLPAPSALAAATTYYVAPNGNDAAAGTSEASPFKTINQCAQIMKAGDTCLIASGTYRETVTPAASGQSGLPITFQPVPGATVIVSGTEPISGWTQHAGHIYKADLPWSLGKENQLFVNQEGAPSPLWEARWPNISEYTLPGLKAGVATADAGGATSIVDSDLTQPADFWRNALVWERGGNAYQGMTSKVTGYDSATHTLTYEPITGDYPELYPRQGSTYFLSGVLGALDAPNEWYVDEAAHKVYLWAPDGGVPSNVEVKKRKTAFNLNGKSFIHMNGIHTFAANITMNGSSDNVLDGIQADYVYFSNYSQNTTNPDQLNGGISITGDNNEIKNSRIAYASGTLINIEGNGNRIVNNVIHDGSYMASYDPLIKLSSGTGNLISHNEIRNSGRFNIYWRSGSGEISYNDISNGMWLSRDGALLYSWGLDMGNSNIHHNLIHDSKGTDMSVGLYFDNYANNVVAHHNVIYNNDVGIQLNTPGNYRLIYNNTVVNNTTSSVGFWGSAPYDQELFGSRVFNNIFTNSVSLTADTANGYNTTSSAGLNFVNPSSNDYRLNPGSTAINTGAVIPGITEGYLGPAPDAGAYEFGSIDWKAGPDLTNPPSVNFVPINTPYMNLISNSGFSGNTDKWLKWTTNGTTDVQQVPTSPDWQVRGRQFRLKLGPGGAGVEQKITGLKPDTEYKFVAWVYNEPGEAVNLGVFNYGGNAIDITSKDTQYVRKEIPFRTGPTNTEARVRIYKSGSATGLSYADDTGLIENTPFDSGVSQDLLKEIQISAPINLYTVGEQGELQLTGTLQNGKPADLSTANVQVVSSDPQVLRVNSASNGTVSVTALSEGQVNVTVTVNKDGITKAASQLLTVFPAGGTDTGATGWTVRSYGSHSKGFVTVGTDGTYSLVGVGDNVWAATDDFIYLSKPVHLSDPNIKVTLTATIDAFDFPDPASVGLMFRAKDTADSKHVQFRTDGTGKVLRYVFRNNDSILDAQKPPAQQQYWGSSTGLLLDYAGKSISPPFQMKLVKEGNKVTGYYYKDAQWQSIGSTTVEFDGTDFLAGIGLFSGSGKPPVKAVISQLDVQVEEVLSSVSMTADSQYLGAGSSAALTVTGHISDGSQADLSQATIVYKSDNNEVANVDSHGIVTAAGEGITSVHAAITLGGVTKEVNTGFIADLHAPITTAEAVYGTQATIVALSSTDNLSGVATTEYRIGDSGTWSTYTGLISIEQGGTQTIQYRSVDKAGNAEAIKSLIVGLMDFTPPTLTVTLDKTSIWPPNHKMVEVHAAVNASDADSGIASVILTSITCSDPSSASDIQAAIGTPATTFSLRAEKVRTYTITYTATDNAGNRTVVSSFVTVPHDMSGK</sequence>
<evidence type="ECO:0000313" key="3">
    <source>
        <dbReference type="EMBL" id="RTE07149.1"/>
    </source>
</evidence>
<dbReference type="InterPro" id="IPR006626">
    <property type="entry name" value="PbH1"/>
</dbReference>
<accession>A0A3S0I8U1</accession>
<dbReference type="Gene3D" id="2.160.20.10">
    <property type="entry name" value="Single-stranded right-handed beta-helix, Pectin lyase-like"/>
    <property type="match status" value="2"/>
</dbReference>
<dbReference type="InterPro" id="IPR003305">
    <property type="entry name" value="CenC_carb-bd"/>
</dbReference>
<dbReference type="InterPro" id="IPR015919">
    <property type="entry name" value="Cadherin-like_sf"/>
</dbReference>
<dbReference type="InterPro" id="IPR008964">
    <property type="entry name" value="Invasin/intimin_cell_adhesion"/>
</dbReference>
<feature type="domain" description="BIG2" evidence="2">
    <location>
        <begin position="1107"/>
        <end position="1189"/>
    </location>
</feature>
<dbReference type="InterPro" id="IPR039448">
    <property type="entry name" value="Beta_helix"/>
</dbReference>
<dbReference type="InterPro" id="IPR058094">
    <property type="entry name" value="Ig-like_OmpL47-like"/>
</dbReference>
<comment type="caution">
    <text evidence="3">The sequence shown here is derived from an EMBL/GenBank/DDBJ whole genome shotgun (WGS) entry which is preliminary data.</text>
</comment>
<dbReference type="Proteomes" id="UP000276128">
    <property type="component" value="Unassembled WGS sequence"/>
</dbReference>
<keyword evidence="4" id="KW-1185">Reference proteome</keyword>
<protein>
    <recommendedName>
        <fullName evidence="2">BIG2 domain-containing protein</fullName>
    </recommendedName>
</protein>
<evidence type="ECO:0000313" key="4">
    <source>
        <dbReference type="Proteomes" id="UP000276128"/>
    </source>
</evidence>
<dbReference type="PANTHER" id="PTHR36453:SF1">
    <property type="entry name" value="RIGHT HANDED BETA HELIX DOMAIN-CONTAINING PROTEIN"/>
    <property type="match status" value="1"/>
</dbReference>
<dbReference type="SUPFAM" id="SSF51126">
    <property type="entry name" value="Pectin lyase-like"/>
    <property type="match status" value="1"/>
</dbReference>
<evidence type="ECO:0000259" key="2">
    <source>
        <dbReference type="SMART" id="SM00635"/>
    </source>
</evidence>
<feature type="domain" description="BIG2" evidence="2">
    <location>
        <begin position="800"/>
        <end position="885"/>
    </location>
</feature>
<dbReference type="InterPro" id="IPR003343">
    <property type="entry name" value="Big_2"/>
</dbReference>
<dbReference type="OrthoDB" id="9765222at2"/>
<dbReference type="SUPFAM" id="SSF49373">
    <property type="entry name" value="Invasin/intimin cell-adhesion fragments"/>
    <property type="match status" value="1"/>
</dbReference>
<keyword evidence="1" id="KW-0378">Hydrolase</keyword>